<comment type="caution">
    <text evidence="2">The sequence shown here is derived from an EMBL/GenBank/DDBJ whole genome shotgun (WGS) entry which is preliminary data.</text>
</comment>
<dbReference type="AlphaFoldDB" id="A0AA88KXR1"/>
<accession>A0AA88KXR1</accession>
<protein>
    <submittedName>
        <fullName evidence="2">Uncharacterized protein</fullName>
    </submittedName>
</protein>
<evidence type="ECO:0000256" key="1">
    <source>
        <dbReference type="SAM" id="SignalP"/>
    </source>
</evidence>
<dbReference type="EMBL" id="JAVRJZ010000020">
    <property type="protein sequence ID" value="KAK2705851.1"/>
    <property type="molecule type" value="Genomic_DNA"/>
</dbReference>
<sequence length="87" mass="9612">MTPNHLKLLHLKCLAFIVEFVLLIQKKNDHNNPSLKAFACLGPEVALEGRLDTVVGLPAVSHTVLGNQNQTLVTKLVETLQDWTILS</sequence>
<keyword evidence="3" id="KW-1185">Reference proteome</keyword>
<reference evidence="2" key="1">
    <citation type="submission" date="2023-07" db="EMBL/GenBank/DDBJ databases">
        <title>Chromosome-level genome assembly of Artemia franciscana.</title>
        <authorList>
            <person name="Jo E."/>
        </authorList>
    </citation>
    <scope>NUCLEOTIDE SEQUENCE</scope>
    <source>
        <tissue evidence="2">Whole body</tissue>
    </source>
</reference>
<gene>
    <name evidence="2" type="ORF">QYM36_016008</name>
</gene>
<dbReference type="Proteomes" id="UP001187531">
    <property type="component" value="Unassembled WGS sequence"/>
</dbReference>
<feature type="signal peptide" evidence="1">
    <location>
        <begin position="1"/>
        <end position="23"/>
    </location>
</feature>
<evidence type="ECO:0000313" key="2">
    <source>
        <dbReference type="EMBL" id="KAK2705851.1"/>
    </source>
</evidence>
<name>A0AA88KXR1_ARTSF</name>
<keyword evidence="1" id="KW-0732">Signal</keyword>
<organism evidence="2 3">
    <name type="scientific">Artemia franciscana</name>
    <name type="common">Brine shrimp</name>
    <name type="synonym">Artemia sanfranciscana</name>
    <dbReference type="NCBI Taxonomy" id="6661"/>
    <lineage>
        <taxon>Eukaryota</taxon>
        <taxon>Metazoa</taxon>
        <taxon>Ecdysozoa</taxon>
        <taxon>Arthropoda</taxon>
        <taxon>Crustacea</taxon>
        <taxon>Branchiopoda</taxon>
        <taxon>Anostraca</taxon>
        <taxon>Artemiidae</taxon>
        <taxon>Artemia</taxon>
    </lineage>
</organism>
<feature type="chain" id="PRO_5041730562" evidence="1">
    <location>
        <begin position="24"/>
        <end position="87"/>
    </location>
</feature>
<proteinExistence type="predicted"/>
<evidence type="ECO:0000313" key="3">
    <source>
        <dbReference type="Proteomes" id="UP001187531"/>
    </source>
</evidence>